<dbReference type="Pfam" id="PF05873">
    <property type="entry name" value="Mt_ATP-synt_D"/>
    <property type="match status" value="1"/>
</dbReference>
<evidence type="ECO:0000256" key="2">
    <source>
        <dbReference type="ARBA" id="ARBA00006842"/>
    </source>
</evidence>
<evidence type="ECO:0000256" key="5">
    <source>
        <dbReference type="ARBA" id="ARBA00022781"/>
    </source>
</evidence>
<dbReference type="PIRSF" id="PIRSF005514">
    <property type="entry name" value="ATPase_F0_D_mt"/>
    <property type="match status" value="1"/>
</dbReference>
<dbReference type="InterPro" id="IPR008689">
    <property type="entry name" value="ATP_synth_F0_dsu_mt"/>
</dbReference>
<organism evidence="12">
    <name type="scientific">Hadrurus spadix</name>
    <dbReference type="NCBI Taxonomy" id="141984"/>
    <lineage>
        <taxon>Eukaryota</taxon>
        <taxon>Metazoa</taxon>
        <taxon>Ecdysozoa</taxon>
        <taxon>Arthropoda</taxon>
        <taxon>Chelicerata</taxon>
        <taxon>Arachnida</taxon>
        <taxon>Scorpiones</taxon>
        <taxon>Iurida</taxon>
        <taxon>Iuroidea</taxon>
        <taxon>Hadrurus</taxon>
    </lineage>
</organism>
<evidence type="ECO:0000256" key="9">
    <source>
        <dbReference type="ARBA" id="ARBA00023136"/>
    </source>
</evidence>
<dbReference type="Gene3D" id="6.10.280.70">
    <property type="match status" value="1"/>
</dbReference>
<keyword evidence="3 10" id="KW-0813">Transport</keyword>
<accession>A0A1W7RAX3</accession>
<feature type="region of interest" description="Disordered" evidence="11">
    <location>
        <begin position="151"/>
        <end position="179"/>
    </location>
</feature>
<evidence type="ECO:0000256" key="11">
    <source>
        <dbReference type="SAM" id="MobiDB-lite"/>
    </source>
</evidence>
<evidence type="ECO:0000256" key="7">
    <source>
        <dbReference type="ARBA" id="ARBA00023065"/>
    </source>
</evidence>
<evidence type="ECO:0000256" key="10">
    <source>
        <dbReference type="PIRNR" id="PIRNR005514"/>
    </source>
</evidence>
<keyword evidence="5 10" id="KW-0375">Hydrogen ion transport</keyword>
<evidence type="ECO:0000256" key="1">
    <source>
        <dbReference type="ARBA" id="ARBA00004273"/>
    </source>
</evidence>
<evidence type="ECO:0000256" key="8">
    <source>
        <dbReference type="ARBA" id="ARBA00023128"/>
    </source>
</evidence>
<evidence type="ECO:0000256" key="3">
    <source>
        <dbReference type="ARBA" id="ARBA00022448"/>
    </source>
</evidence>
<proteinExistence type="inferred from homology"/>
<keyword evidence="9 10" id="KW-0472">Membrane</keyword>
<name>A0A1W7RAX3_9SCOR</name>
<comment type="subcellular location">
    <subcellularLocation>
        <location evidence="1 10">Mitochondrion inner membrane</location>
    </subcellularLocation>
</comment>
<keyword evidence="8 10" id="KW-0496">Mitochondrion</keyword>
<keyword evidence="6 10" id="KW-0999">Mitochondrion inner membrane</keyword>
<dbReference type="AlphaFoldDB" id="A0A1W7RAX3"/>
<dbReference type="GO" id="GO:0015986">
    <property type="term" value="P:proton motive force-driven ATP synthesis"/>
    <property type="evidence" value="ECO:0007669"/>
    <property type="project" value="UniProtKB-UniRule"/>
</dbReference>
<dbReference type="GO" id="GO:0005743">
    <property type="term" value="C:mitochondrial inner membrane"/>
    <property type="evidence" value="ECO:0007669"/>
    <property type="project" value="UniProtKB-SubCell"/>
</dbReference>
<dbReference type="GO" id="GO:0015078">
    <property type="term" value="F:proton transmembrane transporter activity"/>
    <property type="evidence" value="ECO:0007669"/>
    <property type="project" value="InterPro"/>
</dbReference>
<dbReference type="GO" id="GO:0045259">
    <property type="term" value="C:proton-transporting ATP synthase complex"/>
    <property type="evidence" value="ECO:0007669"/>
    <property type="project" value="UniProtKB-KW"/>
</dbReference>
<dbReference type="PANTHER" id="PTHR12700">
    <property type="entry name" value="ATP SYNTHASE SUBUNIT D, MITOCHONDRIAL"/>
    <property type="match status" value="1"/>
</dbReference>
<keyword evidence="4" id="KW-0138">CF(0)</keyword>
<reference evidence="12" key="1">
    <citation type="submission" date="2016-11" db="EMBL/GenBank/DDBJ databases">
        <title>Venom-gland transcriptomics and venom proteomics of the black-back scorpion (Hadrurus spadix) reveal detectability challenges and an unexplored realm of animal toxin diversity.</title>
        <authorList>
            <person name="Rokyta D.R."/>
            <person name="Ward M.J."/>
        </authorList>
    </citation>
    <scope>NUCLEOTIDE SEQUENCE</scope>
    <source>
        <tissue evidence="12">Venom gland</tissue>
    </source>
</reference>
<comment type="function">
    <text evidence="10">Mitochondrial membrane ATP synthase (F(1)F(0) ATP synthase or Complex V) produces ATP from ADP in the presence of a proton gradient across the membrane which is generated by electron transport complexes of the respiratory chain. F-type ATPases consist of two structural domains, F(1) - containing the extramembraneous catalytic core, and F(0) - containing the membrane proton channel, linked together by a central stalk and a peripheral stalk. During catalysis, ATP synthesis in the catalytic domain of F(1) is coupled via a rotary mechanism of the central stalk subunits to proton translocation.</text>
</comment>
<protein>
    <recommendedName>
        <fullName evidence="10">ATP synthase subunit d, mitochondrial</fullName>
    </recommendedName>
</protein>
<evidence type="ECO:0000313" key="12">
    <source>
        <dbReference type="EMBL" id="JAV48294.1"/>
    </source>
</evidence>
<evidence type="ECO:0000256" key="4">
    <source>
        <dbReference type="ARBA" id="ARBA00022547"/>
    </source>
</evidence>
<comment type="similarity">
    <text evidence="2 10">Belongs to the ATPase d subunit family.</text>
</comment>
<dbReference type="SUPFAM" id="SSF161065">
    <property type="entry name" value="ATP synthase D chain-like"/>
    <property type="match status" value="1"/>
</dbReference>
<evidence type="ECO:0000256" key="6">
    <source>
        <dbReference type="ARBA" id="ARBA00022792"/>
    </source>
</evidence>
<sequence>MAMKRIGTTLVDWHAFAERVPPNQWAMFQAFKARSDGYLRRVLAYPEEPPKINWAYYRSHVAQPGLVDDFEKSYNALKVPYPSEKVTPEIDSQQKEAEKQAMKYINQSKETIAKYQKELDALNAVLPFDQMTMEDFKDAFPQYALDPVNRPTFWPHELEEEKQPGSESDEAEKPQVATA</sequence>
<dbReference type="EMBL" id="GFAH01000095">
    <property type="protein sequence ID" value="JAV48294.1"/>
    <property type="molecule type" value="Transcribed_RNA"/>
</dbReference>
<keyword evidence="7 10" id="KW-0406">Ion transport</keyword>
<dbReference type="InterPro" id="IPR036228">
    <property type="entry name" value="ATP_synth_F0_dsu_sf_mt"/>
</dbReference>